<evidence type="ECO:0000256" key="6">
    <source>
        <dbReference type="ARBA" id="ARBA00022989"/>
    </source>
</evidence>
<dbReference type="InterPro" id="IPR058130">
    <property type="entry name" value="PEA_transf_C"/>
</dbReference>
<keyword evidence="7 8" id="KW-0472">Membrane</keyword>
<dbReference type="OrthoDB" id="9786870at2"/>
<feature type="transmembrane region" description="Helical" evidence="8">
    <location>
        <begin position="12"/>
        <end position="32"/>
    </location>
</feature>
<dbReference type="PANTHER" id="PTHR30443">
    <property type="entry name" value="INNER MEMBRANE PROTEIN"/>
    <property type="match status" value="1"/>
</dbReference>
<sequence length="545" mass="62220">MALLRPRWTLSSTTLVVLLALYFSLVMNYAFYREILTLQPLTNEPATYFLYTIPVALFFGLLVVFQILSMPIIHKVIIPLLLILSAAANYNSIFYGVYFNTEMIDNILQTTPAEASRLVNASSTMWLIGFGIVPAVLYLLVKVEYKPFWKELRTRLAVIVIGVIGVLAIAKFFYQDYASFFRNNKSLTHLIVPSNFVASSFNKVREVRQANLPYTEQDPNIKQTKTDRFRHVTVLVLGETTRTQNWGLNGYARQTTPNLAQRGDQIINFTDVSSCGTATAASVPCMFSSFTRADYEPYKAEKQDNILDIIQRSGIDVRWYNNSTDCKGVCKRVKTIEISKETAEYCRAGECLDNILLPELDKALAEESQQDILLVLHTMGNHGPTYYERYTEPYRQFTPDCQTNEINRCTPQQIVNTYDNGILYIDQFINNVIKRLENKENWESTVYYISDHGESLGEDGIYLHSAPYAIAPATQTKVPMTMWFSKAFRQNEGFDFDCLQTKAKTESFSQDNLFHTMFSIMDIDPKTSNTYNPALDILAQCKKAK</sequence>
<evidence type="ECO:0000313" key="11">
    <source>
        <dbReference type="EMBL" id="OOR99025.1"/>
    </source>
</evidence>
<evidence type="ECO:0000256" key="7">
    <source>
        <dbReference type="ARBA" id="ARBA00023136"/>
    </source>
</evidence>
<comment type="subcellular location">
    <subcellularLocation>
        <location evidence="1">Cell inner membrane</location>
        <topology evidence="1">Multi-pass membrane protein</topology>
    </subcellularLocation>
</comment>
<reference evidence="11 12" key="1">
    <citation type="submission" date="2017-02" db="EMBL/GenBank/DDBJ databases">
        <title>Draft genome sequence of Haemophilus paracuniculus CCUG 43573 type strain.</title>
        <authorList>
            <person name="Engstrom-Jakobsson H."/>
            <person name="Salva-Serra F."/>
            <person name="Thorell K."/>
            <person name="Gonzales-Siles L."/>
            <person name="Karlsson R."/>
            <person name="Boulund F."/>
            <person name="Engstrand L."/>
            <person name="Kristiansson E."/>
            <person name="Moore E."/>
        </authorList>
    </citation>
    <scope>NUCLEOTIDE SEQUENCE [LARGE SCALE GENOMIC DNA]</scope>
    <source>
        <strain evidence="11 12">CCUG 43573</strain>
    </source>
</reference>
<dbReference type="RefSeq" id="WP_078237173.1">
    <property type="nucleotide sequence ID" value="NZ_MUYA01000008.1"/>
</dbReference>
<feature type="transmembrane region" description="Helical" evidence="8">
    <location>
        <begin position="118"/>
        <end position="140"/>
    </location>
</feature>
<evidence type="ECO:0000256" key="2">
    <source>
        <dbReference type="ARBA" id="ARBA00022475"/>
    </source>
</evidence>
<keyword evidence="12" id="KW-1185">Reference proteome</keyword>
<evidence type="ECO:0000256" key="4">
    <source>
        <dbReference type="ARBA" id="ARBA00022679"/>
    </source>
</evidence>
<evidence type="ECO:0000256" key="5">
    <source>
        <dbReference type="ARBA" id="ARBA00022692"/>
    </source>
</evidence>
<feature type="transmembrane region" description="Helical" evidence="8">
    <location>
        <begin position="76"/>
        <end position="98"/>
    </location>
</feature>
<feature type="domain" description="Sulfatase N-terminal" evidence="9">
    <location>
        <begin position="233"/>
        <end position="523"/>
    </location>
</feature>
<evidence type="ECO:0000259" key="10">
    <source>
        <dbReference type="Pfam" id="PF08019"/>
    </source>
</evidence>
<dbReference type="Pfam" id="PF00884">
    <property type="entry name" value="Sulfatase"/>
    <property type="match status" value="1"/>
</dbReference>
<dbReference type="NCBIfam" id="NF028537">
    <property type="entry name" value="P_eth_NH2_trans"/>
    <property type="match status" value="1"/>
</dbReference>
<feature type="domain" description="Phosphoethanolamine transferase N-terminal" evidence="10">
    <location>
        <begin position="57"/>
        <end position="205"/>
    </location>
</feature>
<evidence type="ECO:0000256" key="3">
    <source>
        <dbReference type="ARBA" id="ARBA00022519"/>
    </source>
</evidence>
<dbReference type="Pfam" id="PF08019">
    <property type="entry name" value="EptA_B_N"/>
    <property type="match status" value="1"/>
</dbReference>
<evidence type="ECO:0000259" key="9">
    <source>
        <dbReference type="Pfam" id="PF00884"/>
    </source>
</evidence>
<dbReference type="InterPro" id="IPR017850">
    <property type="entry name" value="Alkaline_phosphatase_core_sf"/>
</dbReference>
<dbReference type="PANTHER" id="PTHR30443:SF0">
    <property type="entry name" value="PHOSPHOETHANOLAMINE TRANSFERASE EPTA"/>
    <property type="match status" value="1"/>
</dbReference>
<dbReference type="GO" id="GO:0016776">
    <property type="term" value="F:phosphotransferase activity, phosphate group as acceptor"/>
    <property type="evidence" value="ECO:0007669"/>
    <property type="project" value="TreeGrafter"/>
</dbReference>
<keyword evidence="3" id="KW-0997">Cell inner membrane</keyword>
<dbReference type="Proteomes" id="UP000190867">
    <property type="component" value="Unassembled WGS sequence"/>
</dbReference>
<dbReference type="InterPro" id="IPR012549">
    <property type="entry name" value="EptA-like_N"/>
</dbReference>
<dbReference type="InterPro" id="IPR000917">
    <property type="entry name" value="Sulfatase_N"/>
</dbReference>
<keyword evidence="6 8" id="KW-1133">Transmembrane helix</keyword>
<dbReference type="InterPro" id="IPR040423">
    <property type="entry name" value="PEA_transferase"/>
</dbReference>
<evidence type="ECO:0000313" key="12">
    <source>
        <dbReference type="Proteomes" id="UP000190867"/>
    </source>
</evidence>
<protein>
    <submittedName>
        <fullName evidence="11">Phosphoethanolamine transferase</fullName>
    </submittedName>
</protein>
<feature type="transmembrane region" description="Helical" evidence="8">
    <location>
        <begin position="152"/>
        <end position="174"/>
    </location>
</feature>
<dbReference type="GO" id="GO:0009244">
    <property type="term" value="P:lipopolysaccharide core region biosynthetic process"/>
    <property type="evidence" value="ECO:0007669"/>
    <property type="project" value="TreeGrafter"/>
</dbReference>
<dbReference type="AlphaFoldDB" id="A0A1T0ARQ4"/>
<evidence type="ECO:0000256" key="1">
    <source>
        <dbReference type="ARBA" id="ARBA00004429"/>
    </source>
</evidence>
<dbReference type="Gene3D" id="3.40.720.10">
    <property type="entry name" value="Alkaline Phosphatase, subunit A"/>
    <property type="match status" value="1"/>
</dbReference>
<keyword evidence="2" id="KW-1003">Cell membrane</keyword>
<proteinExistence type="predicted"/>
<comment type="caution">
    <text evidence="11">The sequence shown here is derived from an EMBL/GenBank/DDBJ whole genome shotgun (WGS) entry which is preliminary data.</text>
</comment>
<keyword evidence="4 11" id="KW-0808">Transferase</keyword>
<dbReference type="GO" id="GO:0005886">
    <property type="term" value="C:plasma membrane"/>
    <property type="evidence" value="ECO:0007669"/>
    <property type="project" value="UniProtKB-SubCell"/>
</dbReference>
<keyword evidence="5 8" id="KW-0812">Transmembrane</keyword>
<evidence type="ECO:0000256" key="8">
    <source>
        <dbReference type="SAM" id="Phobius"/>
    </source>
</evidence>
<accession>A0A1T0ARQ4</accession>
<name>A0A1T0ARQ4_9PAST</name>
<dbReference type="EMBL" id="MUYA01000008">
    <property type="protein sequence ID" value="OOR99025.1"/>
    <property type="molecule type" value="Genomic_DNA"/>
</dbReference>
<feature type="transmembrane region" description="Helical" evidence="8">
    <location>
        <begin position="48"/>
        <end position="69"/>
    </location>
</feature>
<dbReference type="CDD" id="cd16017">
    <property type="entry name" value="LptA"/>
    <property type="match status" value="1"/>
</dbReference>
<dbReference type="SUPFAM" id="SSF53649">
    <property type="entry name" value="Alkaline phosphatase-like"/>
    <property type="match status" value="1"/>
</dbReference>
<organism evidence="11 12">
    <name type="scientific">Haemophilus paracuniculus</name>
    <dbReference type="NCBI Taxonomy" id="734"/>
    <lineage>
        <taxon>Bacteria</taxon>
        <taxon>Pseudomonadati</taxon>
        <taxon>Pseudomonadota</taxon>
        <taxon>Gammaproteobacteria</taxon>
        <taxon>Pasteurellales</taxon>
        <taxon>Pasteurellaceae</taxon>
        <taxon>Haemophilus</taxon>
    </lineage>
</organism>
<gene>
    <name evidence="11" type="ORF">B0187_07135</name>
</gene>